<evidence type="ECO:0000256" key="7">
    <source>
        <dbReference type="ARBA" id="ARBA00023136"/>
    </source>
</evidence>
<dbReference type="NCBIfam" id="TIGR00400">
    <property type="entry name" value="mgtE"/>
    <property type="match status" value="1"/>
</dbReference>
<dbReference type="InterPro" id="IPR046342">
    <property type="entry name" value="CBS_dom_sf"/>
</dbReference>
<comment type="function">
    <text evidence="9">Acts as a magnesium transporter.</text>
</comment>
<feature type="domain" description="CBS" evidence="10">
    <location>
        <begin position="220"/>
        <end position="276"/>
    </location>
</feature>
<dbReference type="SUPFAM" id="SSF158791">
    <property type="entry name" value="MgtE N-terminal domain-like"/>
    <property type="match status" value="1"/>
</dbReference>
<comment type="subcellular location">
    <subcellularLocation>
        <location evidence="9">Cell membrane</location>
        <topology evidence="9">Multi-pass membrane protein</topology>
    </subcellularLocation>
    <subcellularLocation>
        <location evidence="1">Membrane</location>
        <topology evidence="1">Multi-pass membrane protein</topology>
    </subcellularLocation>
</comment>
<feature type="domain" description="CBS" evidence="10">
    <location>
        <begin position="155"/>
        <end position="218"/>
    </location>
</feature>
<dbReference type="CDD" id="cd04606">
    <property type="entry name" value="CBS_pair_Mg_transporter"/>
    <property type="match status" value="1"/>
</dbReference>
<dbReference type="InterPro" id="IPR036739">
    <property type="entry name" value="SLC41_membr_dom_sf"/>
</dbReference>
<keyword evidence="5 9" id="KW-0460">Magnesium</keyword>
<comment type="similarity">
    <text evidence="2 9">Belongs to the SLC41A transporter family.</text>
</comment>
<evidence type="ECO:0000256" key="2">
    <source>
        <dbReference type="ARBA" id="ARBA00009749"/>
    </source>
</evidence>
<dbReference type="SUPFAM" id="SSF54631">
    <property type="entry name" value="CBS-domain pair"/>
    <property type="match status" value="1"/>
</dbReference>
<dbReference type="InterPro" id="IPR006667">
    <property type="entry name" value="SLC41_membr_dom"/>
</dbReference>
<gene>
    <name evidence="11" type="ORF">DFP90_102558</name>
</gene>
<keyword evidence="3 9" id="KW-0813">Transport</keyword>
<dbReference type="GO" id="GO:0015095">
    <property type="term" value="F:magnesium ion transmembrane transporter activity"/>
    <property type="evidence" value="ECO:0007669"/>
    <property type="project" value="UniProtKB-UniRule"/>
</dbReference>
<comment type="caution">
    <text evidence="11">The sequence shown here is derived from an EMBL/GenBank/DDBJ whole genome shotgun (WGS) entry which is preliminary data.</text>
</comment>
<dbReference type="SMART" id="SM00924">
    <property type="entry name" value="MgtE_N"/>
    <property type="match status" value="1"/>
</dbReference>
<dbReference type="RefSeq" id="WP_115936062.1">
    <property type="nucleotide sequence ID" value="NZ_QRDW01000002.1"/>
</dbReference>
<sequence length="464" mass="51008">MDATETAQEIDVDALDRYGLSEELIDDIEVGLLESKPVDYFQALLEPLHAADIADLLEQLSGGEREQLIELMGDLFDAEVYSHLDYTVREDVVEDLDTEKMAEIVNDLASDDAIDFLEDLDEEEQRELLDAIPAEDRAFYEKHLSYPDESAGRLMQREVVTVPSFWTVGQTIDHMRDKKIELPDDFYNLIIVDPSHHPVGMVKLSKLLRTKRPTPIANIMWEDMKIIPVNMDQEDAAYLFRQYGLVEAPVVEEGGRLVGVITVDDIVEVLDEEHEEDILKLGGVKEDDLYSDVVETTRLRFSWLLVNLGTAIAASLVIGLFETALEKVVALAILMPIVASMGGNAGTQTLTVAVRALATNELTTSNAFRIVGKEVLVGGINGILFAILMGLVSWAWFQDPALGGVIACAMVVNMLAAGLAGTLIPLGLEKLGKDPAIASTVFLTTITDVVGFFSFLGLAAWVLL</sequence>
<accession>A0A3D9HSZ0</accession>
<evidence type="ECO:0000256" key="6">
    <source>
        <dbReference type="ARBA" id="ARBA00022989"/>
    </source>
</evidence>
<evidence type="ECO:0000256" key="1">
    <source>
        <dbReference type="ARBA" id="ARBA00004141"/>
    </source>
</evidence>
<feature type="transmembrane region" description="Helical" evidence="9">
    <location>
        <begin position="375"/>
        <end position="397"/>
    </location>
</feature>
<dbReference type="InterPro" id="IPR006669">
    <property type="entry name" value="MgtE_transporter"/>
</dbReference>
<dbReference type="Gene3D" id="1.10.357.20">
    <property type="entry name" value="SLC41 divalent cation transporters, integral membrane domain"/>
    <property type="match status" value="1"/>
</dbReference>
<dbReference type="InterPro" id="IPR006668">
    <property type="entry name" value="Mg_transptr_MgtE_intracell_dom"/>
</dbReference>
<dbReference type="AlphaFoldDB" id="A0A3D9HSZ0"/>
<evidence type="ECO:0000313" key="12">
    <source>
        <dbReference type="Proteomes" id="UP000256845"/>
    </source>
</evidence>
<dbReference type="GO" id="GO:0046872">
    <property type="term" value="F:metal ion binding"/>
    <property type="evidence" value="ECO:0007669"/>
    <property type="project" value="UniProtKB-KW"/>
</dbReference>
<evidence type="ECO:0000256" key="5">
    <source>
        <dbReference type="ARBA" id="ARBA00022842"/>
    </source>
</evidence>
<feature type="transmembrane region" description="Helical" evidence="9">
    <location>
        <begin position="440"/>
        <end position="463"/>
    </location>
</feature>
<dbReference type="EMBL" id="QRDW01000002">
    <property type="protein sequence ID" value="RED52535.1"/>
    <property type="molecule type" value="Genomic_DNA"/>
</dbReference>
<dbReference type="PANTHER" id="PTHR43773">
    <property type="entry name" value="MAGNESIUM TRANSPORTER MGTE"/>
    <property type="match status" value="1"/>
</dbReference>
<dbReference type="OrthoDB" id="9790355at2"/>
<evidence type="ECO:0000256" key="8">
    <source>
        <dbReference type="PROSITE-ProRule" id="PRU00703"/>
    </source>
</evidence>
<dbReference type="GO" id="GO:0005886">
    <property type="term" value="C:plasma membrane"/>
    <property type="evidence" value="ECO:0007669"/>
    <property type="project" value="UniProtKB-SubCell"/>
</dbReference>
<keyword evidence="8" id="KW-0129">CBS domain</keyword>
<feature type="transmembrane region" description="Helical" evidence="9">
    <location>
        <begin position="333"/>
        <end position="354"/>
    </location>
</feature>
<dbReference type="InterPro" id="IPR000644">
    <property type="entry name" value="CBS_dom"/>
</dbReference>
<dbReference type="Proteomes" id="UP000256845">
    <property type="component" value="Unassembled WGS sequence"/>
</dbReference>
<feature type="transmembrane region" description="Helical" evidence="9">
    <location>
        <begin position="301"/>
        <end position="321"/>
    </location>
</feature>
<keyword evidence="4 9" id="KW-0812">Transmembrane</keyword>
<dbReference type="Gene3D" id="1.25.60.10">
    <property type="entry name" value="MgtE N-terminal domain-like"/>
    <property type="match status" value="1"/>
</dbReference>
<comment type="subunit">
    <text evidence="9">Homodimer.</text>
</comment>
<evidence type="ECO:0000313" key="11">
    <source>
        <dbReference type="EMBL" id="RED52535.1"/>
    </source>
</evidence>
<dbReference type="Gene3D" id="3.10.580.10">
    <property type="entry name" value="CBS-domain"/>
    <property type="match status" value="1"/>
</dbReference>
<keyword evidence="9" id="KW-0479">Metal-binding</keyword>
<evidence type="ECO:0000256" key="9">
    <source>
        <dbReference type="RuleBase" id="RU362011"/>
    </source>
</evidence>
<organism evidence="11 12">
    <name type="scientific">Aestuariispira insulae</name>
    <dbReference type="NCBI Taxonomy" id="1461337"/>
    <lineage>
        <taxon>Bacteria</taxon>
        <taxon>Pseudomonadati</taxon>
        <taxon>Pseudomonadota</taxon>
        <taxon>Alphaproteobacteria</taxon>
        <taxon>Rhodospirillales</taxon>
        <taxon>Kiloniellaceae</taxon>
        <taxon>Aestuariispira</taxon>
    </lineage>
</organism>
<dbReference type="SMART" id="SM00116">
    <property type="entry name" value="CBS"/>
    <property type="match status" value="2"/>
</dbReference>
<name>A0A3D9HSZ0_9PROT</name>
<evidence type="ECO:0000256" key="4">
    <source>
        <dbReference type="ARBA" id="ARBA00022692"/>
    </source>
</evidence>
<evidence type="ECO:0000256" key="3">
    <source>
        <dbReference type="ARBA" id="ARBA00022448"/>
    </source>
</evidence>
<dbReference type="Pfam" id="PF00571">
    <property type="entry name" value="CBS"/>
    <property type="match status" value="2"/>
</dbReference>
<proteinExistence type="inferred from homology"/>
<dbReference type="SUPFAM" id="SSF161093">
    <property type="entry name" value="MgtE membrane domain-like"/>
    <property type="match status" value="1"/>
</dbReference>
<keyword evidence="6 9" id="KW-1133">Transmembrane helix</keyword>
<dbReference type="PROSITE" id="PS51371">
    <property type="entry name" value="CBS"/>
    <property type="match status" value="2"/>
</dbReference>
<feature type="transmembrane region" description="Helical" evidence="9">
    <location>
        <begin position="403"/>
        <end position="428"/>
    </location>
</feature>
<evidence type="ECO:0000259" key="10">
    <source>
        <dbReference type="PROSITE" id="PS51371"/>
    </source>
</evidence>
<keyword evidence="7 9" id="KW-0472">Membrane</keyword>
<dbReference type="PANTHER" id="PTHR43773:SF1">
    <property type="entry name" value="MAGNESIUM TRANSPORTER MGTE"/>
    <property type="match status" value="1"/>
</dbReference>
<keyword evidence="12" id="KW-1185">Reference proteome</keyword>
<dbReference type="Pfam" id="PF03448">
    <property type="entry name" value="MgtE_N"/>
    <property type="match status" value="1"/>
</dbReference>
<dbReference type="InterPro" id="IPR038076">
    <property type="entry name" value="MgtE_N_sf"/>
</dbReference>
<keyword evidence="9" id="KW-1003">Cell membrane</keyword>
<dbReference type="Pfam" id="PF01769">
    <property type="entry name" value="MgtE"/>
    <property type="match status" value="1"/>
</dbReference>
<protein>
    <recommendedName>
        <fullName evidence="9">Magnesium transporter MgtE</fullName>
    </recommendedName>
</protein>
<reference evidence="11 12" key="1">
    <citation type="submission" date="2018-07" db="EMBL/GenBank/DDBJ databases">
        <title>Genomic Encyclopedia of Type Strains, Phase III (KMG-III): the genomes of soil and plant-associated and newly described type strains.</title>
        <authorList>
            <person name="Whitman W."/>
        </authorList>
    </citation>
    <scope>NUCLEOTIDE SEQUENCE [LARGE SCALE GENOMIC DNA]</scope>
    <source>
        <strain evidence="11 12">CECT 8488</strain>
    </source>
</reference>